<dbReference type="Pfam" id="PF03633">
    <property type="entry name" value="Glyco_hydro_65C"/>
    <property type="match status" value="1"/>
</dbReference>
<dbReference type="EMBL" id="FJOG01000001">
    <property type="protein sequence ID" value="CZR50838.1"/>
    <property type="molecule type" value="Genomic_DNA"/>
</dbReference>
<evidence type="ECO:0000259" key="2">
    <source>
        <dbReference type="Pfam" id="PF03633"/>
    </source>
</evidence>
<dbReference type="SUPFAM" id="SSF49785">
    <property type="entry name" value="Galactose-binding domain-like"/>
    <property type="match status" value="1"/>
</dbReference>
<reference evidence="4 5" key="1">
    <citation type="submission" date="2016-03" db="EMBL/GenBank/DDBJ databases">
        <authorList>
            <person name="Ploux O."/>
        </authorList>
    </citation>
    <scope>NUCLEOTIDE SEQUENCE [LARGE SCALE GENOMIC DNA]</scope>
    <source>
        <strain evidence="4 5">UAMH 11012</strain>
    </source>
</reference>
<dbReference type="OrthoDB" id="5382128at2759"/>
<name>A0A1L7WDP8_9HELO</name>
<dbReference type="Gene3D" id="1.50.10.10">
    <property type="match status" value="1"/>
</dbReference>
<evidence type="ECO:0000313" key="4">
    <source>
        <dbReference type="EMBL" id="CZR50838.1"/>
    </source>
</evidence>
<keyword evidence="1" id="KW-0732">Signal</keyword>
<dbReference type="Pfam" id="PF22422">
    <property type="entry name" value="MGH1-like_GH"/>
    <property type="match status" value="1"/>
</dbReference>
<dbReference type="InterPro" id="IPR012341">
    <property type="entry name" value="6hp_glycosidase-like_sf"/>
</dbReference>
<dbReference type="InterPro" id="IPR008928">
    <property type="entry name" value="6-hairpin_glycosidase_sf"/>
</dbReference>
<dbReference type="AlphaFoldDB" id="A0A1L7WDP8"/>
<evidence type="ECO:0000259" key="3">
    <source>
        <dbReference type="Pfam" id="PF22422"/>
    </source>
</evidence>
<evidence type="ECO:0000313" key="5">
    <source>
        <dbReference type="Proteomes" id="UP000184330"/>
    </source>
</evidence>
<dbReference type="InterPro" id="IPR005194">
    <property type="entry name" value="Glyco_hydro_65_C"/>
</dbReference>
<dbReference type="GO" id="GO:0005975">
    <property type="term" value="P:carbohydrate metabolic process"/>
    <property type="evidence" value="ECO:0007669"/>
    <property type="project" value="InterPro"/>
</dbReference>
<dbReference type="Gene3D" id="2.60.120.260">
    <property type="entry name" value="Galactose-binding domain-like"/>
    <property type="match status" value="2"/>
</dbReference>
<dbReference type="STRING" id="576137.A0A1L7WDP8"/>
<dbReference type="InterPro" id="IPR054491">
    <property type="entry name" value="MGH1-like_GH"/>
</dbReference>
<feature type="chain" id="PRO_5012499127" evidence="1">
    <location>
        <begin position="22"/>
        <end position="797"/>
    </location>
</feature>
<keyword evidence="5" id="KW-1185">Reference proteome</keyword>
<gene>
    <name evidence="4" type="ORF">PAC_00712</name>
</gene>
<sequence length="797" mass="87913">MNVVPWFLKSISLLFTVLVAAQPPQPISINITGTNFLDHDKPISSFWGQTFLKENIPYIDIPNSNIQDVYYYRWSSLQRHLRYTIVGTGYILTEFMKPPDYAEAFGTIDAAAGHQIDEARWLRSKFYNDDYIQAYTRGPGNSTQYTHWILDAMFRRSQVTGDSHYATEQLADMARLYEYWNPVYDSQAGLFYFTPNFDAQEYSLPGYIVAPGGGQLQLDGPNTYRPNHNAYMVANARAVAQVAVQAGDSATAATFTKKADQLEQAIYDRLWDPSQNFFVDVIMPNNPNLTKVMGREEVGFFPYRFGIGLTSQYANTSVQELFDPQGFLTAYGPTTLEVRNQYFTATKPSDYCCYWQGQSWPFSTAHTLKSLAAIYRSGNTSVTAEQYVQYLGKYATTQYKNGTPYVAESHYPEMDAWSADTPNHSEHYDHSTNNDDVLTGLLGIVPRSDDVFEIDPIIPQNWTYFAIENLAYHGHLITVLYDQDGTRYNNGTGLSVFLDGSKVYNGNGADAQVAFPATNTASSPVPVNIAANPNGNGSYPQASATYTYTTDDPYRSIDGYLFYDSIPDNRWTNYQSPNTNDTLQIVFARPRNISSISLALFSDVARGGSVDVPAAIEIHGSSGLLANLTSSFLANDRNTFYFAESETTFVSVNMYKKPNVWVGICELEIWTQPQIIGPYYAVDAFLTDASVSQDTKASATTNGAVASTLSAGAVVAFSGIQSAGGNGTLILTYANGGSDASVEITVNQVSQGNMSLPGTIGSYTAATMSITLAAGKNFVNLIGGTSDLRYELLDFTI</sequence>
<dbReference type="GO" id="GO:0003824">
    <property type="term" value="F:catalytic activity"/>
    <property type="evidence" value="ECO:0007669"/>
    <property type="project" value="UniProtKB-ARBA"/>
</dbReference>
<feature type="signal peptide" evidence="1">
    <location>
        <begin position="1"/>
        <end position="21"/>
    </location>
</feature>
<proteinExistence type="predicted"/>
<protein>
    <submittedName>
        <fullName evidence="4">Uncharacterized protein</fullName>
    </submittedName>
</protein>
<feature type="domain" description="Mannosylglycerate hydrolase MGH1-like glycoside hydrolase" evidence="3">
    <location>
        <begin position="107"/>
        <end position="431"/>
    </location>
</feature>
<dbReference type="SUPFAM" id="SSF48208">
    <property type="entry name" value="Six-hairpin glycosidases"/>
    <property type="match status" value="1"/>
</dbReference>
<dbReference type="InterPro" id="IPR008979">
    <property type="entry name" value="Galactose-bd-like_sf"/>
</dbReference>
<evidence type="ECO:0000256" key="1">
    <source>
        <dbReference type="SAM" id="SignalP"/>
    </source>
</evidence>
<dbReference type="Proteomes" id="UP000184330">
    <property type="component" value="Unassembled WGS sequence"/>
</dbReference>
<feature type="domain" description="Glycoside hydrolase family 65 C-terminal" evidence="2">
    <location>
        <begin position="449"/>
        <end position="503"/>
    </location>
</feature>
<organism evidence="4 5">
    <name type="scientific">Phialocephala subalpina</name>
    <dbReference type="NCBI Taxonomy" id="576137"/>
    <lineage>
        <taxon>Eukaryota</taxon>
        <taxon>Fungi</taxon>
        <taxon>Dikarya</taxon>
        <taxon>Ascomycota</taxon>
        <taxon>Pezizomycotina</taxon>
        <taxon>Leotiomycetes</taxon>
        <taxon>Helotiales</taxon>
        <taxon>Mollisiaceae</taxon>
        <taxon>Phialocephala</taxon>
        <taxon>Phialocephala fortinii species complex</taxon>
    </lineage>
</organism>
<accession>A0A1L7WDP8</accession>